<dbReference type="GO" id="GO:0003677">
    <property type="term" value="F:DNA binding"/>
    <property type="evidence" value="ECO:0007669"/>
    <property type="project" value="InterPro"/>
</dbReference>
<feature type="domain" description="BEN" evidence="3">
    <location>
        <begin position="239"/>
        <end position="331"/>
    </location>
</feature>
<dbReference type="AlphaFoldDB" id="A0A7J6D499"/>
<feature type="coiled-coil region" evidence="1">
    <location>
        <begin position="131"/>
        <end position="158"/>
    </location>
</feature>
<comment type="caution">
    <text evidence="4">The sequence shown here is derived from an EMBL/GenBank/DDBJ whole genome shotgun (WGS) entry which is preliminary data.</text>
</comment>
<sequence length="331" mass="37153">MFALIKWVEDGKFSILPTEHIRDFDEDEYFTGMEEKNVYLVEWRQGVKEPKGGWPVYEASIIKIAEREKTLQIKLKEIEEQLPKPDIIKRKSKPSIKLLEAAELRDEPAAKKKVYPTDLPNDLKVWNEKKIEHLQRVINLLREENMNLKKENKWLKNEILEKIPPLLQATEHLLTEPMKSNADVPDMSKSQPHAPLSHPPKPVDSNAAVLDVPKAPSKASLSGAAKGSSDAEYVELAHGTGIKILKHQWASALQAQTATSMVRVLLMATFPLEVLIHSNLKGGQSKTDIGAERRTALDKETMAAIYVAVRKRFPNVSRGALGIAVNSKLGN</sequence>
<dbReference type="Gene3D" id="1.10.10.2590">
    <property type="entry name" value="BEN domain"/>
    <property type="match status" value="1"/>
</dbReference>
<protein>
    <recommendedName>
        <fullName evidence="3">BEN domain-containing protein</fullName>
    </recommendedName>
</protein>
<accession>A0A7J6D499</accession>
<keyword evidence="1" id="KW-0175">Coiled coil</keyword>
<dbReference type="EMBL" id="JAAMOB010000004">
    <property type="protein sequence ID" value="KAF4114053.1"/>
    <property type="molecule type" value="Genomic_DNA"/>
</dbReference>
<evidence type="ECO:0000256" key="1">
    <source>
        <dbReference type="SAM" id="Coils"/>
    </source>
</evidence>
<dbReference type="InterPro" id="IPR018379">
    <property type="entry name" value="BEN_domain"/>
</dbReference>
<evidence type="ECO:0000256" key="2">
    <source>
        <dbReference type="SAM" id="MobiDB-lite"/>
    </source>
</evidence>
<evidence type="ECO:0000313" key="5">
    <source>
        <dbReference type="Proteomes" id="UP000579812"/>
    </source>
</evidence>
<name>A0A7J6D499_9TELE</name>
<dbReference type="PROSITE" id="PS51457">
    <property type="entry name" value="BEN"/>
    <property type="match status" value="1"/>
</dbReference>
<dbReference type="Proteomes" id="UP000579812">
    <property type="component" value="Unassembled WGS sequence"/>
</dbReference>
<organism evidence="4 5">
    <name type="scientific">Onychostoma macrolepis</name>
    <dbReference type="NCBI Taxonomy" id="369639"/>
    <lineage>
        <taxon>Eukaryota</taxon>
        <taxon>Metazoa</taxon>
        <taxon>Chordata</taxon>
        <taxon>Craniata</taxon>
        <taxon>Vertebrata</taxon>
        <taxon>Euteleostomi</taxon>
        <taxon>Actinopterygii</taxon>
        <taxon>Neopterygii</taxon>
        <taxon>Teleostei</taxon>
        <taxon>Ostariophysi</taxon>
        <taxon>Cypriniformes</taxon>
        <taxon>Cyprinidae</taxon>
        <taxon>Acrossocheilinae</taxon>
        <taxon>Onychostoma</taxon>
    </lineage>
</organism>
<proteinExistence type="predicted"/>
<feature type="region of interest" description="Disordered" evidence="2">
    <location>
        <begin position="180"/>
        <end position="207"/>
    </location>
</feature>
<keyword evidence="5" id="KW-1185">Reference proteome</keyword>
<reference evidence="4 5" key="1">
    <citation type="submission" date="2020-04" db="EMBL/GenBank/DDBJ databases">
        <title>Chromosome-level genome assembly of a cyprinid fish Onychostoma macrolepis by integration of Nanopore Sequencing, Bionano and Hi-C technology.</title>
        <authorList>
            <person name="Wang D."/>
        </authorList>
    </citation>
    <scope>NUCLEOTIDE SEQUENCE [LARGE SCALE GENOMIC DNA]</scope>
    <source>
        <strain evidence="4">SWU-2019</strain>
        <tissue evidence="4">Muscle</tissue>
    </source>
</reference>
<gene>
    <name evidence="4" type="ORF">G5714_004276</name>
</gene>
<evidence type="ECO:0000259" key="3">
    <source>
        <dbReference type="PROSITE" id="PS51457"/>
    </source>
</evidence>
<evidence type="ECO:0000313" key="4">
    <source>
        <dbReference type="EMBL" id="KAF4114053.1"/>
    </source>
</evidence>